<organism evidence="1 2">
    <name type="scientific">Clostridium malenominatum</name>
    <dbReference type="NCBI Taxonomy" id="1539"/>
    <lineage>
        <taxon>Bacteria</taxon>
        <taxon>Bacillati</taxon>
        <taxon>Bacillota</taxon>
        <taxon>Clostridia</taxon>
        <taxon>Eubacteriales</taxon>
        <taxon>Clostridiaceae</taxon>
        <taxon>Clostridium</taxon>
    </lineage>
</organism>
<dbReference type="EMBL" id="BAAACF010000001">
    <property type="protein sequence ID" value="GAA0723627.1"/>
    <property type="molecule type" value="Genomic_DNA"/>
</dbReference>
<evidence type="ECO:0000313" key="2">
    <source>
        <dbReference type="Proteomes" id="UP001500339"/>
    </source>
</evidence>
<reference evidence="1 2" key="1">
    <citation type="journal article" date="2019" name="Int. J. Syst. Evol. Microbiol.">
        <title>The Global Catalogue of Microorganisms (GCM) 10K type strain sequencing project: providing services to taxonomists for standard genome sequencing and annotation.</title>
        <authorList>
            <consortium name="The Broad Institute Genomics Platform"/>
            <consortium name="The Broad Institute Genome Sequencing Center for Infectious Disease"/>
            <person name="Wu L."/>
            <person name="Ma J."/>
        </authorList>
    </citation>
    <scope>NUCLEOTIDE SEQUENCE [LARGE SCALE GENOMIC DNA]</scope>
    <source>
        <strain evidence="1 2">JCM 1405</strain>
    </source>
</reference>
<name>A0ABN1IY98_9CLOT</name>
<dbReference type="Proteomes" id="UP001500339">
    <property type="component" value="Unassembled WGS sequence"/>
</dbReference>
<keyword evidence="2" id="KW-1185">Reference proteome</keyword>
<dbReference type="RefSeq" id="WP_343768704.1">
    <property type="nucleotide sequence ID" value="NZ_BAAACF010000001.1"/>
</dbReference>
<evidence type="ECO:0000313" key="1">
    <source>
        <dbReference type="EMBL" id="GAA0723627.1"/>
    </source>
</evidence>
<sequence length="116" mass="13719">MKILDRLKLELSNKKYFTDEEYTIFLEENELSPNDNYDKNTMQRGLLYTVLDVLEALSNDTDLMRKLDNKDLMSTNEAYKYLQLQIENIKKRISALPSENDAEGYSSFSLMFTRNR</sequence>
<protein>
    <submittedName>
        <fullName evidence="1">Uncharacterized protein</fullName>
    </submittedName>
</protein>
<proteinExistence type="predicted"/>
<gene>
    <name evidence="1" type="ORF">GCM10008905_16470</name>
</gene>
<comment type="caution">
    <text evidence="1">The sequence shown here is derived from an EMBL/GenBank/DDBJ whole genome shotgun (WGS) entry which is preliminary data.</text>
</comment>
<accession>A0ABN1IY98</accession>